<proteinExistence type="predicted"/>
<dbReference type="Gene3D" id="1.20.1250.20">
    <property type="entry name" value="MFS general substrate transporter like domains"/>
    <property type="match status" value="2"/>
</dbReference>
<evidence type="ECO:0000256" key="3">
    <source>
        <dbReference type="ARBA" id="ARBA00022692"/>
    </source>
</evidence>
<evidence type="ECO:0000313" key="9">
    <source>
        <dbReference type="Proteomes" id="UP000054845"/>
    </source>
</evidence>
<dbReference type="PANTHER" id="PTHR23504">
    <property type="entry name" value="MAJOR FACILITATOR SUPERFAMILY DOMAIN-CONTAINING PROTEIN 10"/>
    <property type="match status" value="1"/>
</dbReference>
<keyword evidence="3 7" id="KW-0812">Transmembrane</keyword>
<feature type="compositionally biased region" description="Polar residues" evidence="6">
    <location>
        <begin position="149"/>
        <end position="170"/>
    </location>
</feature>
<feature type="region of interest" description="Disordered" evidence="6">
    <location>
        <begin position="482"/>
        <end position="506"/>
    </location>
</feature>
<dbReference type="GO" id="GO:0016020">
    <property type="term" value="C:membrane"/>
    <property type="evidence" value="ECO:0007669"/>
    <property type="project" value="UniProtKB-SubCell"/>
</dbReference>
<feature type="region of interest" description="Disordered" evidence="6">
    <location>
        <begin position="1"/>
        <end position="190"/>
    </location>
</feature>
<reference evidence="8 9" key="1">
    <citation type="submission" date="2014-09" db="EMBL/GenBank/DDBJ databases">
        <authorList>
            <person name="Magalhaes I.L.F."/>
            <person name="Oliveira U."/>
            <person name="Santos F.R."/>
            <person name="Vidigal T.H.D.A."/>
            <person name="Brescovit A.D."/>
            <person name="Santos A.J."/>
        </authorList>
    </citation>
    <scope>NUCLEOTIDE SEQUENCE [LARGE SCALE GENOMIC DNA]</scope>
</reference>
<feature type="region of interest" description="Disordered" evidence="6">
    <location>
        <begin position="229"/>
        <end position="248"/>
    </location>
</feature>
<name>A0A0P1BEH4_9BASI</name>
<dbReference type="InterPro" id="IPR036259">
    <property type="entry name" value="MFS_trans_sf"/>
</dbReference>
<feature type="compositionally biased region" description="Polar residues" evidence="6">
    <location>
        <begin position="527"/>
        <end position="549"/>
    </location>
</feature>
<feature type="transmembrane region" description="Helical" evidence="7">
    <location>
        <begin position="272"/>
        <end position="297"/>
    </location>
</feature>
<evidence type="ECO:0000256" key="2">
    <source>
        <dbReference type="ARBA" id="ARBA00022448"/>
    </source>
</evidence>
<evidence type="ECO:0000256" key="1">
    <source>
        <dbReference type="ARBA" id="ARBA00004141"/>
    </source>
</evidence>
<feature type="transmembrane region" description="Helical" evidence="7">
    <location>
        <begin position="923"/>
        <end position="942"/>
    </location>
</feature>
<accession>A0A0P1BEH4</accession>
<evidence type="ECO:0000256" key="5">
    <source>
        <dbReference type="ARBA" id="ARBA00023136"/>
    </source>
</evidence>
<feature type="region of interest" description="Disordered" evidence="6">
    <location>
        <begin position="518"/>
        <end position="644"/>
    </location>
</feature>
<feature type="compositionally biased region" description="Basic and acidic residues" evidence="6">
    <location>
        <begin position="575"/>
        <end position="588"/>
    </location>
</feature>
<sequence length="1087" mass="114655">MSNSYSPAAALGDGSTAPSEQQADLATIPALPRSIVSPPSSNRKLSFTNAAGKDPLLRPSTPASPSPIGPASPNRGGQAGSLGNLREALETHSPVSSPSYRARRSLSGSRTASGMATPSQTRAGPPGNISIPPAPAFRASGADSPATKRASTSESINKQSNDSEFSSASNAERARAMSFKRPRSQTPRSLLNRASLGVFGGDASDAGASGLGAPGSQGNNPRWRRLRTTSRAAGGGGGGGDDSGWSRLDPKLPQLLPAPASPSSSPIPTVPFVVLCLVCFGEFSSAGVAGPFLFFQIEDFGVGKEDESAVGFWAGIVSACFFFAQFLTSLLWASIATAHGRRIVLLVSLVGNATSLVLFGMSTNLRMAIAVRMAQGLFNGAVGVAKGAVRDLCDESNEARAMGMLGFWWGMGGIVGPILGGLLEHPADKYPSIFGSSVFLKENPYVLPCIVAAMFTASGAFLTLFIGPDGGPREGQIRLEKSQEDGDASIVASPGPAHSNVRASGSWGRAAGQRISGYFGNARPGQTDVSLSRTKTSDSSALPRTFTQQVDDETGGPPSPPVDADEEDETNDTMLSHDDGASGFDRRSVSGPHVRRLSRTTARQRGLGGGSAYGYDRRFSRNSTHTSATAAPLGQPTLRPRGPGSISTVNQYAPDFEEIGAPPRPLTWAQRFLLANDDAVHSITDLWVAAANAVEEYAEVFEDDEYMNDGEEDFPTDSHAASSSDDDTVREAEDDALGYGDTPAAEEPPSHLPPLHFANMQRRMTRTRSTEASGRRQSGLYANIGVESPLLSPVGNLPTSPQPLAYERTAFDPTLAGIPESARNSMHVGQSRLPLASDRASQAGGRRGASLARIESASVVESAIAKVSLDRTPPPSLWSQLPLVFIGHYALLSFHSSTFEQVFMAFLVTPYPSGGLGLTAAHFAELIAAMMIAQVVFQFYLYPNVGPPGGKLSHLAMLRLGTSMYIVVYSLFPLLRYFIRDDDALVMTGMVLFAALRWAANICAFTAVAVLMNALCPPQYLALANGLAQTCSSACRTIGPIIGGYLAAKGIEGGFENHVWPFNYYLGFHTVGLLGFAGFLHCTLFIR</sequence>
<keyword evidence="2" id="KW-0813">Transport</keyword>
<feature type="compositionally biased region" description="Polar residues" evidence="6">
    <location>
        <begin position="106"/>
        <end position="122"/>
    </location>
</feature>
<dbReference type="InterPro" id="IPR011701">
    <property type="entry name" value="MFS"/>
</dbReference>
<dbReference type="SUPFAM" id="SSF103473">
    <property type="entry name" value="MFS general substrate transporter"/>
    <property type="match status" value="2"/>
</dbReference>
<feature type="region of interest" description="Disordered" evidence="6">
    <location>
        <begin position="707"/>
        <end position="731"/>
    </location>
</feature>
<protein>
    <submittedName>
        <fullName evidence="8">Permease of the major facilitator superfamily</fullName>
    </submittedName>
</protein>
<dbReference type="PANTHER" id="PTHR23504:SF17">
    <property type="entry name" value="MAJOR FACILITATOR SUPERFAMILY (MFS) PROFILE DOMAIN-CONTAINING PROTEIN"/>
    <property type="match status" value="1"/>
</dbReference>
<dbReference type="Proteomes" id="UP000054845">
    <property type="component" value="Unassembled WGS sequence"/>
</dbReference>
<evidence type="ECO:0000256" key="6">
    <source>
        <dbReference type="SAM" id="MobiDB-lite"/>
    </source>
</evidence>
<evidence type="ECO:0000313" key="8">
    <source>
        <dbReference type="EMBL" id="CEH14517.1"/>
    </source>
</evidence>
<keyword evidence="9" id="KW-1185">Reference proteome</keyword>
<comment type="subcellular location">
    <subcellularLocation>
        <location evidence="1">Membrane</location>
        <topology evidence="1">Multi-pass membrane protein</topology>
    </subcellularLocation>
</comment>
<feature type="transmembrane region" description="Helical" evidence="7">
    <location>
        <begin position="1064"/>
        <end position="1086"/>
    </location>
</feature>
<dbReference type="OrthoDB" id="10262656at2759"/>
<dbReference type="EMBL" id="CCYA01000243">
    <property type="protein sequence ID" value="CEH14517.1"/>
    <property type="molecule type" value="Genomic_DNA"/>
</dbReference>
<feature type="compositionally biased region" description="Polar residues" evidence="6">
    <location>
        <begin position="37"/>
        <end position="49"/>
    </location>
</feature>
<keyword evidence="4 7" id="KW-1133">Transmembrane helix</keyword>
<feature type="transmembrane region" description="Helical" evidence="7">
    <location>
        <begin position="962"/>
        <end position="979"/>
    </location>
</feature>
<dbReference type="AlphaFoldDB" id="A0A0P1BEH4"/>
<feature type="transmembrane region" description="Helical" evidence="7">
    <location>
        <begin position="401"/>
        <end position="423"/>
    </location>
</feature>
<organism evidence="8 9">
    <name type="scientific">Ceraceosorus bombacis</name>
    <dbReference type="NCBI Taxonomy" id="401625"/>
    <lineage>
        <taxon>Eukaryota</taxon>
        <taxon>Fungi</taxon>
        <taxon>Dikarya</taxon>
        <taxon>Basidiomycota</taxon>
        <taxon>Ustilaginomycotina</taxon>
        <taxon>Exobasidiomycetes</taxon>
        <taxon>Ceraceosorales</taxon>
        <taxon>Ceraceosoraceae</taxon>
        <taxon>Ceraceosorus</taxon>
    </lineage>
</organism>
<feature type="transmembrane region" description="Helical" evidence="7">
    <location>
        <begin position="309"/>
        <end position="331"/>
    </location>
</feature>
<feature type="transmembrane region" description="Helical" evidence="7">
    <location>
        <begin position="445"/>
        <end position="466"/>
    </location>
</feature>
<dbReference type="Pfam" id="PF07690">
    <property type="entry name" value="MFS_1"/>
    <property type="match status" value="1"/>
</dbReference>
<feature type="transmembrane region" description="Helical" evidence="7">
    <location>
        <begin position="343"/>
        <end position="361"/>
    </location>
</feature>
<evidence type="ECO:0000256" key="7">
    <source>
        <dbReference type="SAM" id="Phobius"/>
    </source>
</evidence>
<feature type="transmembrane region" description="Helical" evidence="7">
    <location>
        <begin position="991"/>
        <end position="1015"/>
    </location>
</feature>
<feature type="compositionally biased region" description="Gly residues" evidence="6">
    <location>
        <begin position="233"/>
        <end position="242"/>
    </location>
</feature>
<evidence type="ECO:0000256" key="4">
    <source>
        <dbReference type="ARBA" id="ARBA00022989"/>
    </source>
</evidence>
<keyword evidence="5 7" id="KW-0472">Membrane</keyword>
<dbReference type="GO" id="GO:0022857">
    <property type="term" value="F:transmembrane transporter activity"/>
    <property type="evidence" value="ECO:0007669"/>
    <property type="project" value="InterPro"/>
</dbReference>